<evidence type="ECO:0008006" key="3">
    <source>
        <dbReference type="Google" id="ProtNLM"/>
    </source>
</evidence>
<dbReference type="PATRIC" id="fig|1141660.3.peg.2090"/>
<evidence type="ECO:0000313" key="2">
    <source>
        <dbReference type="Proteomes" id="UP000010290"/>
    </source>
</evidence>
<proteinExistence type="predicted"/>
<dbReference type="AlphaFoldDB" id="K8W913"/>
<accession>K8W913</accession>
<dbReference type="SUPFAM" id="SSF54857">
    <property type="entry name" value="DNA damage-inducible protein DinI"/>
    <property type="match status" value="1"/>
</dbReference>
<protein>
    <recommendedName>
        <fullName evidence="3">Penicillin-binding protein</fullName>
    </recommendedName>
</protein>
<comment type="caution">
    <text evidence="1">The sequence shown here is derived from an EMBL/GenBank/DDBJ whole genome shotgun (WGS) entry which is preliminary data.</text>
</comment>
<dbReference type="Proteomes" id="UP000010290">
    <property type="component" value="Chromosome"/>
</dbReference>
<sequence length="78" mass="8778">MKITITISDGTVPAKSYDAFTDELRARVLEVYPGSDLYIIHDSGATTFETSGFHNDKEVHIVLHELVEDVLHHGHWSN</sequence>
<dbReference type="EMBL" id="AKKN01000009">
    <property type="protein sequence ID" value="EKT56356.1"/>
    <property type="molecule type" value="Genomic_DNA"/>
</dbReference>
<dbReference type="HOGENOM" id="CLU_2619242_0_0_6"/>
<organism evidence="1 2">
    <name type="scientific">Providencia sneebia DSM 19967</name>
    <dbReference type="NCBI Taxonomy" id="1141660"/>
    <lineage>
        <taxon>Bacteria</taxon>
        <taxon>Pseudomonadati</taxon>
        <taxon>Pseudomonadota</taxon>
        <taxon>Gammaproteobacteria</taxon>
        <taxon>Enterobacterales</taxon>
        <taxon>Morganellaceae</taxon>
        <taxon>Providencia</taxon>
    </lineage>
</organism>
<gene>
    <name evidence="1" type="ORF">OO7_10472</name>
</gene>
<dbReference type="OrthoDB" id="6457632at2"/>
<dbReference type="RefSeq" id="WP_008915900.1">
    <property type="nucleotide sequence ID" value="NZ_CM001773.1"/>
</dbReference>
<name>K8W913_9GAMM</name>
<reference evidence="1 2" key="1">
    <citation type="journal article" date="2012" name="BMC Genomics">
        <title>Comparative genomics of bacteria in the genus Providencia isolated from wild Drosophila melanogaster.</title>
        <authorList>
            <person name="Galac M.R."/>
            <person name="Lazzaro B.P."/>
        </authorList>
    </citation>
    <scope>NUCLEOTIDE SEQUENCE [LARGE SCALE GENOMIC DNA]</scope>
    <source>
        <strain evidence="1 2">DSM 19967</strain>
    </source>
</reference>
<dbReference type="InterPro" id="IPR036687">
    <property type="entry name" value="DinI-like_sf"/>
</dbReference>
<keyword evidence="2" id="KW-1185">Reference proteome</keyword>
<evidence type="ECO:0000313" key="1">
    <source>
        <dbReference type="EMBL" id="EKT56356.1"/>
    </source>
</evidence>